<keyword evidence="2" id="KW-1185">Reference proteome</keyword>
<proteinExistence type="predicted"/>
<dbReference type="EMBL" id="MU863931">
    <property type="protein sequence ID" value="KAK4199463.1"/>
    <property type="molecule type" value="Genomic_DNA"/>
</dbReference>
<accession>A0AAN7AU53</accession>
<organism evidence="1 2">
    <name type="scientific">Triangularia verruculosa</name>
    <dbReference type="NCBI Taxonomy" id="2587418"/>
    <lineage>
        <taxon>Eukaryota</taxon>
        <taxon>Fungi</taxon>
        <taxon>Dikarya</taxon>
        <taxon>Ascomycota</taxon>
        <taxon>Pezizomycotina</taxon>
        <taxon>Sordariomycetes</taxon>
        <taxon>Sordariomycetidae</taxon>
        <taxon>Sordariales</taxon>
        <taxon>Podosporaceae</taxon>
        <taxon>Triangularia</taxon>
    </lineage>
</organism>
<evidence type="ECO:0000313" key="2">
    <source>
        <dbReference type="Proteomes" id="UP001303160"/>
    </source>
</evidence>
<reference evidence="1" key="1">
    <citation type="journal article" date="2023" name="Mol. Phylogenet. Evol.">
        <title>Genome-scale phylogeny and comparative genomics of the fungal order Sordariales.</title>
        <authorList>
            <person name="Hensen N."/>
            <person name="Bonometti L."/>
            <person name="Westerberg I."/>
            <person name="Brannstrom I.O."/>
            <person name="Guillou S."/>
            <person name="Cros-Aarteil S."/>
            <person name="Calhoun S."/>
            <person name="Haridas S."/>
            <person name="Kuo A."/>
            <person name="Mondo S."/>
            <person name="Pangilinan J."/>
            <person name="Riley R."/>
            <person name="LaButti K."/>
            <person name="Andreopoulos B."/>
            <person name="Lipzen A."/>
            <person name="Chen C."/>
            <person name="Yan M."/>
            <person name="Daum C."/>
            <person name="Ng V."/>
            <person name="Clum A."/>
            <person name="Steindorff A."/>
            <person name="Ohm R.A."/>
            <person name="Martin F."/>
            <person name="Silar P."/>
            <person name="Natvig D.O."/>
            <person name="Lalanne C."/>
            <person name="Gautier V."/>
            <person name="Ament-Velasquez S.L."/>
            <person name="Kruys A."/>
            <person name="Hutchinson M.I."/>
            <person name="Powell A.J."/>
            <person name="Barry K."/>
            <person name="Miller A.N."/>
            <person name="Grigoriev I.V."/>
            <person name="Debuchy R."/>
            <person name="Gladieux P."/>
            <person name="Hiltunen Thoren M."/>
            <person name="Johannesson H."/>
        </authorList>
    </citation>
    <scope>NUCLEOTIDE SEQUENCE</scope>
    <source>
        <strain evidence="1">CBS 315.58</strain>
    </source>
</reference>
<sequence>MTSQAPFLCLPREMRDAIYEAYLLLDDGYVFDFECNKLRTSSGQPIDLSLMYTCRLVAAEMAGLPLRTNTVTFRTVYSDTMRTSLGRFEFLLQFLREQNQELITCTADYLNPEMRDRICQDYPDVYPFFDANWMREAEMGEHSRKIASDEQCLLPGAKDPGRFDNPEFPLLWIFDAYSQQASSAHSDSESAVRLVELQASPWTIWSEDELDKLIRSFTMPKPYDLLKIEFATHMEGQFYKVWWDTWGARAKARASAAAVAIRFLQSYPRARNDLRRIVVDEDHEASAFPECHAKGLIPFCRENQHLRVERRVSLWNSAFHRHYADDGWSAVHWFTTTPRNTLGDYPGLDANAVSENIAVWLEEASVLCEAGMPRDVFTLILDGRPAPAQATRIFQEVVQRDAAWQLAAEARFLGENLNTGDRCRIWLDIFRADGWDPTEHVWMRKEFPRLLADLGNNVPSSHGVRFRANFDVGQPWTAWEVAQIIAANEEPELTVEKWGMKWYDGRVQEMYETEPPLPPFPELERQQLREVPDDVRKLLDEMRKEEALRFYLRRDLEND</sequence>
<reference evidence="1" key="2">
    <citation type="submission" date="2023-05" db="EMBL/GenBank/DDBJ databases">
        <authorList>
            <consortium name="Lawrence Berkeley National Laboratory"/>
            <person name="Steindorff A."/>
            <person name="Hensen N."/>
            <person name="Bonometti L."/>
            <person name="Westerberg I."/>
            <person name="Brannstrom I.O."/>
            <person name="Guillou S."/>
            <person name="Cros-Aarteil S."/>
            <person name="Calhoun S."/>
            <person name="Haridas S."/>
            <person name="Kuo A."/>
            <person name="Mondo S."/>
            <person name="Pangilinan J."/>
            <person name="Riley R."/>
            <person name="Labutti K."/>
            <person name="Andreopoulos B."/>
            <person name="Lipzen A."/>
            <person name="Chen C."/>
            <person name="Yanf M."/>
            <person name="Daum C."/>
            <person name="Ng V."/>
            <person name="Clum A."/>
            <person name="Ohm R."/>
            <person name="Martin F."/>
            <person name="Silar P."/>
            <person name="Natvig D."/>
            <person name="Lalanne C."/>
            <person name="Gautier V."/>
            <person name="Ament-Velasquez S.L."/>
            <person name="Kruys A."/>
            <person name="Hutchinson M.I."/>
            <person name="Powell A.J."/>
            <person name="Barry K."/>
            <person name="Miller A.N."/>
            <person name="Grigoriev I.V."/>
            <person name="Debuchy R."/>
            <person name="Gladieux P."/>
            <person name="Thoren M.H."/>
            <person name="Johannesson H."/>
        </authorList>
    </citation>
    <scope>NUCLEOTIDE SEQUENCE</scope>
    <source>
        <strain evidence="1">CBS 315.58</strain>
    </source>
</reference>
<name>A0AAN7AU53_9PEZI</name>
<dbReference type="Proteomes" id="UP001303160">
    <property type="component" value="Unassembled WGS sequence"/>
</dbReference>
<evidence type="ECO:0000313" key="1">
    <source>
        <dbReference type="EMBL" id="KAK4199463.1"/>
    </source>
</evidence>
<dbReference type="AlphaFoldDB" id="A0AAN7AU53"/>
<gene>
    <name evidence="1" type="ORF">QBC40DRAFT_349365</name>
</gene>
<protein>
    <submittedName>
        <fullName evidence="1">Uncharacterized protein</fullName>
    </submittedName>
</protein>
<comment type="caution">
    <text evidence="1">The sequence shown here is derived from an EMBL/GenBank/DDBJ whole genome shotgun (WGS) entry which is preliminary data.</text>
</comment>